<dbReference type="AlphaFoldDB" id="A0A1I0QBP9"/>
<feature type="transmembrane region" description="Helical" evidence="1">
    <location>
        <begin position="325"/>
        <end position="343"/>
    </location>
</feature>
<dbReference type="EMBL" id="FOJI01000007">
    <property type="protein sequence ID" value="SEW24464.1"/>
    <property type="molecule type" value="Genomic_DNA"/>
</dbReference>
<sequence length="505" mass="57859">MKHKKTKRKSMFYYLRHKNLIVEIEQFGHVLSFKELMFSYIKVVFIGMVAAYLFKLPIYGYITIMGASTLFVSRLIIGSYKSIYEQKKFSDANLYLEKMLYFFKKSKKIYSSLNEALNVFPSGNIHNLIENAIEIIRTCESKNVSEEALKLIEKEFPNSRIKTLHSFMLNVESKGGDPSLGVEMLLNDRALWTNRVVSLQQDKQLIKKNVIIALIMTLGLCLTILYLPFMIGNIGNMDISGNIFVQWSAIALIIFLLFFYTKVNNQLSTNWLEYDLIQDNLKIEKRYNDFIHIDMQKERVKSVIYAAIPALGTAILFAFFNLKVILFVGLATAMFFLNAYKLGYKIEKKNLIKEISKVFPTWLLNIALLMQNENVHMAIVISYEGAPPILKPAIKQLLEELDDNPTSEAPFNKFLSDFCLSEVKESMNSLYCISEASGGNIEDEFRQIITRVNKYMDKAEQIKNSDKLAIMSAYISAPALVGTFKLSIDMVVMLITFISMSNSIV</sequence>
<evidence type="ECO:0000256" key="1">
    <source>
        <dbReference type="SAM" id="Phobius"/>
    </source>
</evidence>
<accession>A0A1I0QBP9</accession>
<gene>
    <name evidence="2" type="ORF">SAMN05421659_107170</name>
</gene>
<evidence type="ECO:0000313" key="2">
    <source>
        <dbReference type="EMBL" id="SEW24464.1"/>
    </source>
</evidence>
<feature type="transmembrane region" description="Helical" evidence="1">
    <location>
        <begin position="243"/>
        <end position="260"/>
    </location>
</feature>
<feature type="transmembrane region" description="Helical" evidence="1">
    <location>
        <begin position="210"/>
        <end position="231"/>
    </location>
</feature>
<dbReference type="Proteomes" id="UP000199701">
    <property type="component" value="Unassembled WGS sequence"/>
</dbReference>
<evidence type="ECO:0000313" key="3">
    <source>
        <dbReference type="Proteomes" id="UP000199701"/>
    </source>
</evidence>
<evidence type="ECO:0008006" key="4">
    <source>
        <dbReference type="Google" id="ProtNLM"/>
    </source>
</evidence>
<name>A0A1I0QBP9_9FIRM</name>
<feature type="transmembrane region" description="Helical" evidence="1">
    <location>
        <begin position="36"/>
        <end position="53"/>
    </location>
</feature>
<keyword evidence="1" id="KW-1133">Transmembrane helix</keyword>
<feature type="transmembrane region" description="Helical" evidence="1">
    <location>
        <begin position="473"/>
        <end position="498"/>
    </location>
</feature>
<keyword evidence="1" id="KW-0812">Transmembrane</keyword>
<protein>
    <recommendedName>
        <fullName evidence="4">Flp pilus assembly protein TadB</fullName>
    </recommendedName>
</protein>
<keyword evidence="1" id="KW-0472">Membrane</keyword>
<keyword evidence="3" id="KW-1185">Reference proteome</keyword>
<dbReference type="RefSeq" id="WP_092453802.1">
    <property type="nucleotide sequence ID" value="NZ_FOJI01000007.1"/>
</dbReference>
<feature type="transmembrane region" description="Helical" evidence="1">
    <location>
        <begin position="302"/>
        <end position="319"/>
    </location>
</feature>
<dbReference type="OrthoDB" id="1652083at2"/>
<feature type="transmembrane region" description="Helical" evidence="1">
    <location>
        <begin position="59"/>
        <end position="77"/>
    </location>
</feature>
<organism evidence="2 3">
    <name type="scientific">[Clostridium] fimetarium</name>
    <dbReference type="NCBI Taxonomy" id="99656"/>
    <lineage>
        <taxon>Bacteria</taxon>
        <taxon>Bacillati</taxon>
        <taxon>Bacillota</taxon>
        <taxon>Clostridia</taxon>
        <taxon>Lachnospirales</taxon>
        <taxon>Lachnospiraceae</taxon>
    </lineage>
</organism>
<dbReference type="STRING" id="99656.SAMN05421659_107170"/>
<proteinExistence type="predicted"/>
<reference evidence="2 3" key="1">
    <citation type="submission" date="2016-10" db="EMBL/GenBank/DDBJ databases">
        <authorList>
            <person name="de Groot N.N."/>
        </authorList>
    </citation>
    <scope>NUCLEOTIDE SEQUENCE [LARGE SCALE GENOMIC DNA]</scope>
    <source>
        <strain evidence="2 3">DSM 9179</strain>
    </source>
</reference>